<name>A0A1Y1IRF0_KLENI</name>
<feature type="compositionally biased region" description="Basic residues" evidence="2">
    <location>
        <begin position="86"/>
        <end position="95"/>
    </location>
</feature>
<keyword evidence="4" id="KW-1185">Reference proteome</keyword>
<accession>A0A1Y1IRF0</accession>
<dbReference type="OrthoDB" id="61116at2759"/>
<keyword evidence="3" id="KW-0808">Transferase</keyword>
<comment type="similarity">
    <text evidence="1">Belongs to the MT-A70-like family.</text>
</comment>
<gene>
    <name evidence="3" type="ORF">KFL_007430050</name>
</gene>
<dbReference type="Proteomes" id="UP000054558">
    <property type="component" value="Unassembled WGS sequence"/>
</dbReference>
<dbReference type="EMBL" id="DF237692">
    <property type="protein sequence ID" value="GAQ91207.1"/>
    <property type="molecule type" value="Genomic_DNA"/>
</dbReference>
<dbReference type="GO" id="GO:0032259">
    <property type="term" value="P:methylation"/>
    <property type="evidence" value="ECO:0007669"/>
    <property type="project" value="UniProtKB-KW"/>
</dbReference>
<organism evidence="3 4">
    <name type="scientific">Klebsormidium nitens</name>
    <name type="common">Green alga</name>
    <name type="synonym">Ulothrix nitens</name>
    <dbReference type="NCBI Taxonomy" id="105231"/>
    <lineage>
        <taxon>Eukaryota</taxon>
        <taxon>Viridiplantae</taxon>
        <taxon>Streptophyta</taxon>
        <taxon>Klebsormidiophyceae</taxon>
        <taxon>Klebsormidiales</taxon>
        <taxon>Klebsormidiaceae</taxon>
        <taxon>Klebsormidium</taxon>
    </lineage>
</organism>
<dbReference type="STRING" id="105231.A0A1Y1IRF0"/>
<dbReference type="InterPro" id="IPR007757">
    <property type="entry name" value="MT-A70-like"/>
</dbReference>
<feature type="region of interest" description="Disordered" evidence="2">
    <location>
        <begin position="71"/>
        <end position="104"/>
    </location>
</feature>
<evidence type="ECO:0000256" key="1">
    <source>
        <dbReference type="PROSITE-ProRule" id="PRU00489"/>
    </source>
</evidence>
<dbReference type="Pfam" id="PF05063">
    <property type="entry name" value="MT-A70"/>
    <property type="match status" value="2"/>
</dbReference>
<dbReference type="PANTHER" id="PTHR12829">
    <property type="entry name" value="N6-ADENOSINE-METHYLTRANSFERASE"/>
    <property type="match status" value="1"/>
</dbReference>
<feature type="compositionally biased region" description="Polar residues" evidence="2">
    <location>
        <begin position="383"/>
        <end position="398"/>
    </location>
</feature>
<protein>
    <submittedName>
        <fullName evidence="3">Methyltransferase</fullName>
    </submittedName>
</protein>
<dbReference type="AlphaFoldDB" id="A0A1Y1IRF0"/>
<keyword evidence="3" id="KW-0489">Methyltransferase</keyword>
<dbReference type="PANTHER" id="PTHR12829:SF4">
    <property type="entry name" value="N(6)-ADENINE-SPECIFIC METHYLTRANSFERASE METTL4"/>
    <property type="match status" value="1"/>
</dbReference>
<sequence length="488" mass="54149">MALVLGKEDGVWIDSPREASKQYDLFELAAFRYFARKKPIPSQTGGPCNGEDTSSSMVPSQASSSHQIVLREEGPGLNTTTEGIARNRKRKRKTRSTYTPNTKEVAAKARHEAIRPFILAAYEAFGQRLADGSLPRSWIQPASSEPEMGDEDVDFVALAGVWQADLAEIVFQDSEEHFPLFNALVRNDCASEVLAACMGHTFLLPKRSAFLLSDFSRLSPLIPATRSEGYDIILLDPPWENKSVQRQATYATLPNRNLLGLPLQKLAHSDGALVAIWVTNREKLRAFVESELLATWGLRLEATWHWLKVTPEGETISPLDLAHHRPYEVLVLARAPSEEQDVPSAEREQPSETQHVASAEREQPSEMQQAASDEREQPFGTHKMNTVESPASSQLTVTPSAPDNFVIVSVPGEHSRKPPLKCLLEKYSAKGASSRGLELFARELTAGWTSWGNEVLRFQDAKYFVAKGGRALTPDCSSNHLARPREVK</sequence>
<dbReference type="PROSITE" id="PS51143">
    <property type="entry name" value="MT_A70"/>
    <property type="match status" value="1"/>
</dbReference>
<evidence type="ECO:0000256" key="2">
    <source>
        <dbReference type="SAM" id="MobiDB-lite"/>
    </source>
</evidence>
<dbReference type="OMA" id="EPLRFQD"/>
<dbReference type="GO" id="GO:0008168">
    <property type="term" value="F:methyltransferase activity"/>
    <property type="evidence" value="ECO:0000318"/>
    <property type="project" value="GO_Central"/>
</dbReference>
<evidence type="ECO:0000313" key="4">
    <source>
        <dbReference type="Proteomes" id="UP000054558"/>
    </source>
</evidence>
<reference evidence="3 4" key="1">
    <citation type="journal article" date="2014" name="Nat. Commun.">
        <title>Klebsormidium flaccidum genome reveals primary factors for plant terrestrial adaptation.</title>
        <authorList>
            <person name="Hori K."/>
            <person name="Maruyama F."/>
            <person name="Fujisawa T."/>
            <person name="Togashi T."/>
            <person name="Yamamoto N."/>
            <person name="Seo M."/>
            <person name="Sato S."/>
            <person name="Yamada T."/>
            <person name="Mori H."/>
            <person name="Tajima N."/>
            <person name="Moriyama T."/>
            <person name="Ikeuchi M."/>
            <person name="Watanabe M."/>
            <person name="Wada H."/>
            <person name="Kobayashi K."/>
            <person name="Saito M."/>
            <person name="Masuda T."/>
            <person name="Sasaki-Sekimoto Y."/>
            <person name="Mashiguchi K."/>
            <person name="Awai K."/>
            <person name="Shimojima M."/>
            <person name="Masuda S."/>
            <person name="Iwai M."/>
            <person name="Nobusawa T."/>
            <person name="Narise T."/>
            <person name="Kondo S."/>
            <person name="Saito H."/>
            <person name="Sato R."/>
            <person name="Murakawa M."/>
            <person name="Ihara Y."/>
            <person name="Oshima-Yamada Y."/>
            <person name="Ohtaka K."/>
            <person name="Satoh M."/>
            <person name="Sonobe K."/>
            <person name="Ishii M."/>
            <person name="Ohtani R."/>
            <person name="Kanamori-Sato M."/>
            <person name="Honoki R."/>
            <person name="Miyazaki D."/>
            <person name="Mochizuki H."/>
            <person name="Umetsu J."/>
            <person name="Higashi K."/>
            <person name="Shibata D."/>
            <person name="Kamiya Y."/>
            <person name="Sato N."/>
            <person name="Nakamura Y."/>
            <person name="Tabata S."/>
            <person name="Ida S."/>
            <person name="Kurokawa K."/>
            <person name="Ohta H."/>
        </authorList>
    </citation>
    <scope>NUCLEOTIDE SEQUENCE [LARGE SCALE GENOMIC DNA]</scope>
    <source>
        <strain evidence="3 4">NIES-2285</strain>
    </source>
</reference>
<proteinExistence type="inferred from homology"/>
<feature type="region of interest" description="Disordered" evidence="2">
    <location>
        <begin position="40"/>
        <end position="59"/>
    </location>
</feature>
<feature type="region of interest" description="Disordered" evidence="2">
    <location>
        <begin position="336"/>
        <end position="398"/>
    </location>
</feature>
<evidence type="ECO:0000313" key="3">
    <source>
        <dbReference type="EMBL" id="GAQ91207.1"/>
    </source>
</evidence>